<keyword evidence="6 10" id="KW-0378">Hydrolase</keyword>
<comment type="caution">
    <text evidence="11">The sequence shown here is derived from an EMBL/GenBank/DDBJ whole genome shotgun (WGS) entry which is preliminary data.</text>
</comment>
<dbReference type="HOGENOM" id="CLU_014819_1_1_1"/>
<dbReference type="EMBL" id="AZST01000822">
    <property type="protein sequence ID" value="KEP47163.1"/>
    <property type="molecule type" value="Genomic_DNA"/>
</dbReference>
<keyword evidence="2" id="KW-0719">Serine esterase</keyword>
<keyword evidence="3" id="KW-0624">Polysaccharide degradation</keyword>
<evidence type="ECO:0000256" key="4">
    <source>
        <dbReference type="ARBA" id="ARBA00022723"/>
    </source>
</evidence>
<feature type="signal peptide" evidence="10">
    <location>
        <begin position="1"/>
        <end position="18"/>
    </location>
</feature>
<dbReference type="Pfam" id="PF07519">
    <property type="entry name" value="Tannase"/>
    <property type="match status" value="1"/>
</dbReference>
<reference evidence="11 12" key="1">
    <citation type="submission" date="2013-12" db="EMBL/GenBank/DDBJ databases">
        <authorList>
            <person name="Cubeta M."/>
            <person name="Pakala S."/>
            <person name="Fedorova N."/>
            <person name="Thomas E."/>
            <person name="Dean R."/>
            <person name="Jabaji S."/>
            <person name="Neate S."/>
            <person name="Toda T."/>
            <person name="Tavantzis S."/>
            <person name="Vilgalys R."/>
            <person name="Bharathan N."/>
            <person name="Pakala S."/>
            <person name="Losada L.S."/>
            <person name="Zafar N."/>
            <person name="Nierman W."/>
        </authorList>
    </citation>
    <scope>NUCLEOTIDE SEQUENCE [LARGE SCALE GENOMIC DNA]</scope>
    <source>
        <strain evidence="11 12">123E</strain>
    </source>
</reference>
<evidence type="ECO:0000256" key="10">
    <source>
        <dbReference type="RuleBase" id="RU361238"/>
    </source>
</evidence>
<dbReference type="GO" id="GO:0046872">
    <property type="term" value="F:metal ion binding"/>
    <property type="evidence" value="ECO:0007669"/>
    <property type="project" value="UniProtKB-KW"/>
</dbReference>
<dbReference type="SUPFAM" id="SSF53474">
    <property type="entry name" value="alpha/beta-Hydrolases"/>
    <property type="match status" value="1"/>
</dbReference>
<evidence type="ECO:0000256" key="9">
    <source>
        <dbReference type="ARBA" id="ARBA00034075"/>
    </source>
</evidence>
<keyword evidence="12" id="KW-1185">Reference proteome</keyword>
<dbReference type="InterPro" id="IPR029058">
    <property type="entry name" value="AB_hydrolase_fold"/>
</dbReference>
<dbReference type="PANTHER" id="PTHR33938">
    <property type="entry name" value="FERULOYL ESTERASE B-RELATED"/>
    <property type="match status" value="1"/>
</dbReference>
<sequence length="544" mass="58887">MLLKQLSMSAILLYSSSAKLLDCAGLFKDAPTLVQGLKPFVAEIHPANVTFVPVGNPAYPDPVPDLPEFCRFGAEYNTSSTSKFRFEAWLPKSDHWNGTFYNHIAGNILTYSFLEMAIPLAKYGFAVASTDTAVFRTGGDGSFAISNPESQIDFGHRAVHLSTVFAKTITKSYYGKKAAYNYWIGCSSGGKQGVKSAQAYPEDFDGVIAGAPAQWWPHLNGFTVHVNLLNAKATTPGAVIPTSFFAKLNQEVVAQCDKLDGVADGLITNPRACKPDLTRVACGSGNMSPYVNSSNCLSDLQLVALKAIYTNWTSNDGKFLFPTFEPGSEFGWSGTVNGLPFGPAPDYFSYQVLNKTSVQALQTNETELQRLTAIADVTNPGQTNAIDPNLKPFFSRGGKLMQYHGFSDPLIPSGSSIWYYEHVRSYFKNADLSDRYRLFMIPGLGHCSGGPGANSFGGPGQSSISRGGAGQSLSFTPQDDMILATIDWVEKGVTPKSLIGVKYKGENRAQGAKFTRLFCPYPQEAIYRGGDVNAASSYSCGRHT</sequence>
<keyword evidence="4" id="KW-0479">Metal-binding</keyword>
<evidence type="ECO:0000256" key="5">
    <source>
        <dbReference type="ARBA" id="ARBA00022729"/>
    </source>
</evidence>
<dbReference type="PANTHER" id="PTHR33938:SF15">
    <property type="entry name" value="FERULOYL ESTERASE B-RELATED"/>
    <property type="match status" value="1"/>
</dbReference>
<evidence type="ECO:0000313" key="11">
    <source>
        <dbReference type="EMBL" id="KEP47163.1"/>
    </source>
</evidence>
<dbReference type="STRING" id="1423351.A0A074RR52"/>
<proteinExistence type="inferred from homology"/>
<dbReference type="OrthoDB" id="3039123at2759"/>
<dbReference type="InterPro" id="IPR011118">
    <property type="entry name" value="Tannase/feruloyl_esterase"/>
</dbReference>
<comment type="similarity">
    <text evidence="1 10">Belongs to the tannase family.</text>
</comment>
<dbReference type="AlphaFoldDB" id="A0A074RR52"/>
<evidence type="ECO:0000256" key="3">
    <source>
        <dbReference type="ARBA" id="ARBA00022651"/>
    </source>
</evidence>
<keyword evidence="7" id="KW-0106">Calcium</keyword>
<name>A0A074RR52_9AGAM</name>
<comment type="catalytic activity">
    <reaction evidence="9">
        <text>feruloyl-polysaccharide + H2O = ferulate + polysaccharide.</text>
        <dbReference type="EC" id="3.1.1.73"/>
    </reaction>
</comment>
<evidence type="ECO:0000256" key="2">
    <source>
        <dbReference type="ARBA" id="ARBA00022487"/>
    </source>
</evidence>
<accession>A0A074RR52</accession>
<keyword evidence="3" id="KW-0858">Xylan degradation</keyword>
<dbReference type="EC" id="3.1.1.-" evidence="10"/>
<evidence type="ECO:0000256" key="8">
    <source>
        <dbReference type="ARBA" id="ARBA00023157"/>
    </source>
</evidence>
<evidence type="ECO:0000256" key="7">
    <source>
        <dbReference type="ARBA" id="ARBA00022837"/>
    </source>
</evidence>
<feature type="chain" id="PRO_5005104627" description="Carboxylic ester hydrolase" evidence="10">
    <location>
        <begin position="19"/>
        <end position="544"/>
    </location>
</feature>
<protein>
    <recommendedName>
        <fullName evidence="10">Carboxylic ester hydrolase</fullName>
        <ecNumber evidence="10">3.1.1.-</ecNumber>
    </recommendedName>
</protein>
<evidence type="ECO:0000313" key="12">
    <source>
        <dbReference type="Proteomes" id="UP000027456"/>
    </source>
</evidence>
<keyword evidence="3" id="KW-0119">Carbohydrate metabolism</keyword>
<organism evidence="11 12">
    <name type="scientific">Rhizoctonia solani 123E</name>
    <dbReference type="NCBI Taxonomy" id="1423351"/>
    <lineage>
        <taxon>Eukaryota</taxon>
        <taxon>Fungi</taxon>
        <taxon>Dikarya</taxon>
        <taxon>Basidiomycota</taxon>
        <taxon>Agaricomycotina</taxon>
        <taxon>Agaricomycetes</taxon>
        <taxon>Cantharellales</taxon>
        <taxon>Ceratobasidiaceae</taxon>
        <taxon>Rhizoctonia</taxon>
    </lineage>
</organism>
<gene>
    <name evidence="11" type="ORF">V565_165890</name>
</gene>
<keyword evidence="5 10" id="KW-0732">Signal</keyword>
<evidence type="ECO:0000256" key="1">
    <source>
        <dbReference type="ARBA" id="ARBA00006249"/>
    </source>
</evidence>
<evidence type="ECO:0000256" key="6">
    <source>
        <dbReference type="ARBA" id="ARBA00022801"/>
    </source>
</evidence>
<dbReference type="GO" id="GO:0045493">
    <property type="term" value="P:xylan catabolic process"/>
    <property type="evidence" value="ECO:0007669"/>
    <property type="project" value="UniProtKB-KW"/>
</dbReference>
<dbReference type="GO" id="GO:0030600">
    <property type="term" value="F:feruloyl esterase activity"/>
    <property type="evidence" value="ECO:0007669"/>
    <property type="project" value="UniProtKB-EC"/>
</dbReference>
<dbReference type="Gene3D" id="3.40.50.1820">
    <property type="entry name" value="alpha/beta hydrolase"/>
    <property type="match status" value="1"/>
</dbReference>
<keyword evidence="8" id="KW-1015">Disulfide bond</keyword>
<dbReference type="Proteomes" id="UP000027456">
    <property type="component" value="Unassembled WGS sequence"/>
</dbReference>